<dbReference type="STRING" id="93759.A0A1R3GGI1"/>
<sequence length="78" mass="8468">MPPSSGGVSMILMLNILAQFGFPSGISGSLGVHRLIESLRHAFPVRMNLGDPEFVQISKVVSDMLSPKFAKELKKTIL</sequence>
<feature type="transmembrane region" description="Helical" evidence="1">
    <location>
        <begin position="12"/>
        <end position="32"/>
    </location>
</feature>
<proteinExistence type="predicted"/>
<dbReference type="EMBL" id="AWUE01022629">
    <property type="protein sequence ID" value="OMO57167.1"/>
    <property type="molecule type" value="Genomic_DNA"/>
</dbReference>
<keyword evidence="1" id="KW-1133">Transmembrane helix</keyword>
<dbReference type="InterPro" id="IPR000101">
    <property type="entry name" value="GGT_peptidase"/>
</dbReference>
<dbReference type="Pfam" id="PF01019">
    <property type="entry name" value="G_glu_transpept"/>
    <property type="match status" value="1"/>
</dbReference>
<dbReference type="GO" id="GO:0006751">
    <property type="term" value="P:glutathione catabolic process"/>
    <property type="evidence" value="ECO:0007669"/>
    <property type="project" value="InterPro"/>
</dbReference>
<dbReference type="GO" id="GO:0005886">
    <property type="term" value="C:plasma membrane"/>
    <property type="evidence" value="ECO:0007669"/>
    <property type="project" value="TreeGrafter"/>
</dbReference>
<dbReference type="OrthoDB" id="1541830at2759"/>
<dbReference type="Proteomes" id="UP000187203">
    <property type="component" value="Unassembled WGS sequence"/>
</dbReference>
<dbReference type="Gene3D" id="1.10.246.130">
    <property type="match status" value="1"/>
</dbReference>
<name>A0A1R3GGI1_9ROSI</name>
<protein>
    <submittedName>
        <fullName evidence="2">Gamma-glutamyltranspeptidase</fullName>
    </submittedName>
</protein>
<gene>
    <name evidence="2" type="ORF">COLO4_35488</name>
</gene>
<evidence type="ECO:0000256" key="1">
    <source>
        <dbReference type="SAM" id="Phobius"/>
    </source>
</evidence>
<evidence type="ECO:0000313" key="2">
    <source>
        <dbReference type="EMBL" id="OMO57167.1"/>
    </source>
</evidence>
<comment type="caution">
    <text evidence="2">The sequence shown here is derived from an EMBL/GenBank/DDBJ whole genome shotgun (WGS) entry which is preliminary data.</text>
</comment>
<dbReference type="GO" id="GO:0036374">
    <property type="term" value="F:glutathione hydrolase activity"/>
    <property type="evidence" value="ECO:0007669"/>
    <property type="project" value="InterPro"/>
</dbReference>
<accession>A0A1R3GGI1</accession>
<dbReference type="SUPFAM" id="SSF56235">
    <property type="entry name" value="N-terminal nucleophile aminohydrolases (Ntn hydrolases)"/>
    <property type="match status" value="1"/>
</dbReference>
<organism evidence="2 3">
    <name type="scientific">Corchorus olitorius</name>
    <dbReference type="NCBI Taxonomy" id="93759"/>
    <lineage>
        <taxon>Eukaryota</taxon>
        <taxon>Viridiplantae</taxon>
        <taxon>Streptophyta</taxon>
        <taxon>Embryophyta</taxon>
        <taxon>Tracheophyta</taxon>
        <taxon>Spermatophyta</taxon>
        <taxon>Magnoliopsida</taxon>
        <taxon>eudicotyledons</taxon>
        <taxon>Gunneridae</taxon>
        <taxon>Pentapetalae</taxon>
        <taxon>rosids</taxon>
        <taxon>malvids</taxon>
        <taxon>Malvales</taxon>
        <taxon>Malvaceae</taxon>
        <taxon>Grewioideae</taxon>
        <taxon>Apeibeae</taxon>
        <taxon>Corchorus</taxon>
    </lineage>
</organism>
<dbReference type="InterPro" id="IPR043138">
    <property type="entry name" value="GGT_lsub"/>
</dbReference>
<keyword evidence="1" id="KW-0812">Transmembrane</keyword>
<dbReference type="FunFam" id="1.10.246.130:FF:000001">
    <property type="entry name" value="Gamma-glutamyltransferase 5 isoform 1"/>
    <property type="match status" value="1"/>
</dbReference>
<dbReference type="InterPro" id="IPR029055">
    <property type="entry name" value="Ntn_hydrolases_N"/>
</dbReference>
<dbReference type="PANTHER" id="PTHR11686">
    <property type="entry name" value="GAMMA GLUTAMYL TRANSPEPTIDASE"/>
    <property type="match status" value="1"/>
</dbReference>
<keyword evidence="1" id="KW-0472">Membrane</keyword>
<dbReference type="PANTHER" id="PTHR11686:SF34">
    <property type="entry name" value="GLUTATHIONE HYDROLASE 1-RELATED"/>
    <property type="match status" value="1"/>
</dbReference>
<evidence type="ECO:0000313" key="3">
    <source>
        <dbReference type="Proteomes" id="UP000187203"/>
    </source>
</evidence>
<keyword evidence="3" id="KW-1185">Reference proteome</keyword>
<reference evidence="3" key="1">
    <citation type="submission" date="2013-09" db="EMBL/GenBank/DDBJ databases">
        <title>Corchorus olitorius genome sequencing.</title>
        <authorList>
            <person name="Alam M."/>
            <person name="Haque M.S."/>
            <person name="Islam M.S."/>
            <person name="Emdad E.M."/>
            <person name="Islam M.M."/>
            <person name="Ahmed B."/>
            <person name="Halim A."/>
            <person name="Hossen Q.M.M."/>
            <person name="Hossain M.Z."/>
            <person name="Ahmed R."/>
            <person name="Khan M.M."/>
            <person name="Islam R."/>
            <person name="Rashid M.M."/>
            <person name="Khan S.A."/>
            <person name="Rahman M.S."/>
            <person name="Alam M."/>
            <person name="Yahiya A.S."/>
            <person name="Khan M.S."/>
            <person name="Azam M.S."/>
            <person name="Haque T."/>
            <person name="Lashkar M.Z.H."/>
            <person name="Akhand A.I."/>
            <person name="Morshed G."/>
            <person name="Roy S."/>
            <person name="Uddin K.S."/>
            <person name="Rabeya T."/>
            <person name="Hossain A.S."/>
            <person name="Chowdhury A."/>
            <person name="Snigdha A.R."/>
            <person name="Mortoza M.S."/>
            <person name="Matin S.A."/>
            <person name="Hoque S.M.E."/>
            <person name="Islam M.K."/>
            <person name="Roy D.K."/>
            <person name="Haider R."/>
            <person name="Moosa M.M."/>
            <person name="Elias S.M."/>
            <person name="Hasan A.M."/>
            <person name="Jahan S."/>
            <person name="Shafiuddin M."/>
            <person name="Mahmood N."/>
            <person name="Shommy N.S."/>
        </authorList>
    </citation>
    <scope>NUCLEOTIDE SEQUENCE [LARGE SCALE GENOMIC DNA]</scope>
    <source>
        <strain evidence="3">cv. O-4</strain>
    </source>
</reference>
<dbReference type="AlphaFoldDB" id="A0A1R3GGI1"/>